<protein>
    <submittedName>
        <fullName evidence="8">MFS transporter</fullName>
    </submittedName>
</protein>
<feature type="transmembrane region" description="Helical" evidence="6">
    <location>
        <begin position="406"/>
        <end position="426"/>
    </location>
</feature>
<dbReference type="GO" id="GO:0005886">
    <property type="term" value="C:plasma membrane"/>
    <property type="evidence" value="ECO:0007669"/>
    <property type="project" value="TreeGrafter"/>
</dbReference>
<proteinExistence type="predicted"/>
<feature type="transmembrane region" description="Helical" evidence="6">
    <location>
        <begin position="184"/>
        <end position="206"/>
    </location>
</feature>
<feature type="transmembrane region" description="Helical" evidence="6">
    <location>
        <begin position="248"/>
        <end position="271"/>
    </location>
</feature>
<feature type="transmembrane region" description="Helical" evidence="6">
    <location>
        <begin position="116"/>
        <end position="137"/>
    </location>
</feature>
<dbReference type="PROSITE" id="PS50850">
    <property type="entry name" value="MFS"/>
    <property type="match status" value="1"/>
</dbReference>
<dbReference type="InterPro" id="IPR020846">
    <property type="entry name" value="MFS_dom"/>
</dbReference>
<evidence type="ECO:0000256" key="6">
    <source>
        <dbReference type="SAM" id="Phobius"/>
    </source>
</evidence>
<feature type="transmembrane region" description="Helical" evidence="6">
    <location>
        <begin position="90"/>
        <end position="110"/>
    </location>
</feature>
<keyword evidence="2" id="KW-0813">Transport</keyword>
<evidence type="ECO:0000256" key="3">
    <source>
        <dbReference type="ARBA" id="ARBA00022692"/>
    </source>
</evidence>
<dbReference type="Pfam" id="PF07690">
    <property type="entry name" value="MFS_1"/>
    <property type="match status" value="1"/>
</dbReference>
<feature type="transmembrane region" description="Helical" evidence="6">
    <location>
        <begin position="372"/>
        <end position="394"/>
    </location>
</feature>
<dbReference type="FunFam" id="1.20.1250.20:FF:000018">
    <property type="entry name" value="MFS transporter permease"/>
    <property type="match status" value="1"/>
</dbReference>
<dbReference type="AlphaFoldDB" id="A0A2D2D1A4"/>
<dbReference type="PANTHER" id="PTHR43791:SF36">
    <property type="entry name" value="TRANSPORTER, PUTATIVE (AFU_ORTHOLOGUE AFUA_6G08340)-RELATED"/>
    <property type="match status" value="1"/>
</dbReference>
<feature type="domain" description="Major facilitator superfamily (MFS) profile" evidence="7">
    <location>
        <begin position="25"/>
        <end position="430"/>
    </location>
</feature>
<reference evidence="9" key="1">
    <citation type="submission" date="2017-10" db="EMBL/GenBank/DDBJ databases">
        <title>Completed PacBio SMRT sequence of Methylosinus trichosporium OB3b reveals presence of a third large plasmid.</title>
        <authorList>
            <person name="Charles T.C."/>
            <person name="Lynch M.D.J."/>
            <person name="Heil J.R."/>
            <person name="Cheng J."/>
        </authorList>
    </citation>
    <scope>NUCLEOTIDE SEQUENCE [LARGE SCALE GENOMIC DNA]</scope>
    <source>
        <strain evidence="9">OB3b</strain>
    </source>
</reference>
<accession>A0A2D2D1A4</accession>
<keyword evidence="9" id="KW-1185">Reference proteome</keyword>
<evidence type="ECO:0000256" key="2">
    <source>
        <dbReference type="ARBA" id="ARBA00022448"/>
    </source>
</evidence>
<dbReference type="EMBL" id="CP023737">
    <property type="protein sequence ID" value="ATQ68649.1"/>
    <property type="molecule type" value="Genomic_DNA"/>
</dbReference>
<dbReference type="InterPro" id="IPR011701">
    <property type="entry name" value="MFS"/>
</dbReference>
<evidence type="ECO:0000256" key="1">
    <source>
        <dbReference type="ARBA" id="ARBA00004141"/>
    </source>
</evidence>
<evidence type="ECO:0000313" key="9">
    <source>
        <dbReference type="Proteomes" id="UP000230709"/>
    </source>
</evidence>
<dbReference type="KEGG" id="mtw:CQW49_12725"/>
<gene>
    <name evidence="8" type="ORF">CQW49_12725</name>
</gene>
<feature type="transmembrane region" description="Helical" evidence="6">
    <location>
        <begin position="342"/>
        <end position="360"/>
    </location>
</feature>
<sequence>MNVTTAIRSEDADEARAYAKVTRRVLPLLFLCYVLAYLDRVNVSFAKLQMLGDLQFGDAVYGLGAGVFFLGYFLLEVPSNLILHRVGARLWIARIMISWGLVSAATLFVTTPTMFYVMRFLLGAAEAGFFPGVIYYLTRWYPAARRGRITALFMTAVPIAGVVGSPVSGWVLERFAGVHGLAGWQWLFLLEGLPSILAGVLVLLALDDSIAKASWLTQSEKALLSARLAADPEPAASHSLRDAVGRPLVWILSLVYFGLAMGLYGVGFWLPTLVAATGVKSPLHIGVLSAAPYAAASVAMVLVGFSADRWGERRWHITLPCAFGAVGLVLSAVYAAQTIPALLALTVASAGILSALPLFWSLPTAFLRGAAAAGGIALINSLGNLAGFASPYMVGYLKELPHGADVATYALAAFLALSGVLVIACVPRRLADR</sequence>
<keyword evidence="5 6" id="KW-0472">Membrane</keyword>
<dbReference type="CDD" id="cd17319">
    <property type="entry name" value="MFS_ExuT_GudP_like"/>
    <property type="match status" value="1"/>
</dbReference>
<dbReference type="STRING" id="595536.GCA_000178815_02621"/>
<feature type="transmembrane region" description="Helical" evidence="6">
    <location>
        <begin position="317"/>
        <end position="336"/>
    </location>
</feature>
<evidence type="ECO:0000259" key="7">
    <source>
        <dbReference type="PROSITE" id="PS50850"/>
    </source>
</evidence>
<dbReference type="Gene3D" id="1.20.1250.20">
    <property type="entry name" value="MFS general substrate transporter like domains"/>
    <property type="match status" value="2"/>
</dbReference>
<name>A0A2D2D1A4_METT3</name>
<dbReference type="PANTHER" id="PTHR43791">
    <property type="entry name" value="PERMEASE-RELATED"/>
    <property type="match status" value="1"/>
</dbReference>
<organism evidence="8 9">
    <name type="scientific">Methylosinus trichosporium (strain ATCC 35070 / NCIMB 11131 / UNIQEM 75 / OB3b)</name>
    <dbReference type="NCBI Taxonomy" id="595536"/>
    <lineage>
        <taxon>Bacteria</taxon>
        <taxon>Pseudomonadati</taxon>
        <taxon>Pseudomonadota</taxon>
        <taxon>Alphaproteobacteria</taxon>
        <taxon>Hyphomicrobiales</taxon>
        <taxon>Methylocystaceae</taxon>
        <taxon>Methylosinus</taxon>
    </lineage>
</organism>
<evidence type="ECO:0000256" key="4">
    <source>
        <dbReference type="ARBA" id="ARBA00022989"/>
    </source>
</evidence>
<evidence type="ECO:0000313" key="8">
    <source>
        <dbReference type="EMBL" id="ATQ68649.1"/>
    </source>
</evidence>
<feature type="transmembrane region" description="Helical" evidence="6">
    <location>
        <begin position="59"/>
        <end position="78"/>
    </location>
</feature>
<feature type="transmembrane region" description="Helical" evidence="6">
    <location>
        <begin position="21"/>
        <end position="39"/>
    </location>
</feature>
<keyword evidence="4 6" id="KW-1133">Transmembrane helix</keyword>
<keyword evidence="3 6" id="KW-0812">Transmembrane</keyword>
<comment type="subcellular location">
    <subcellularLocation>
        <location evidence="1">Membrane</location>
        <topology evidence="1">Multi-pass membrane protein</topology>
    </subcellularLocation>
</comment>
<dbReference type="SUPFAM" id="SSF103473">
    <property type="entry name" value="MFS general substrate transporter"/>
    <property type="match status" value="1"/>
</dbReference>
<dbReference type="GO" id="GO:0022857">
    <property type="term" value="F:transmembrane transporter activity"/>
    <property type="evidence" value="ECO:0007669"/>
    <property type="project" value="InterPro"/>
</dbReference>
<feature type="transmembrane region" description="Helical" evidence="6">
    <location>
        <begin position="283"/>
        <end position="305"/>
    </location>
</feature>
<dbReference type="InterPro" id="IPR036259">
    <property type="entry name" value="MFS_trans_sf"/>
</dbReference>
<evidence type="ECO:0000256" key="5">
    <source>
        <dbReference type="ARBA" id="ARBA00023136"/>
    </source>
</evidence>
<feature type="transmembrane region" description="Helical" evidence="6">
    <location>
        <begin position="149"/>
        <end position="172"/>
    </location>
</feature>
<dbReference type="Proteomes" id="UP000230709">
    <property type="component" value="Chromosome"/>
</dbReference>
<dbReference type="RefSeq" id="WP_003609250.1">
    <property type="nucleotide sequence ID" value="NZ_ADVE02000001.1"/>
</dbReference>